<protein>
    <submittedName>
        <fullName evidence="1">Uncharacterized protein</fullName>
    </submittedName>
</protein>
<organism evidence="1 2">
    <name type="scientific">Rubripirellula obstinata</name>
    <dbReference type="NCBI Taxonomy" id="406547"/>
    <lineage>
        <taxon>Bacteria</taxon>
        <taxon>Pseudomonadati</taxon>
        <taxon>Planctomycetota</taxon>
        <taxon>Planctomycetia</taxon>
        <taxon>Pirellulales</taxon>
        <taxon>Pirellulaceae</taxon>
        <taxon>Rubripirellula</taxon>
    </lineage>
</organism>
<comment type="caution">
    <text evidence="1">The sequence shown here is derived from an EMBL/GenBank/DDBJ whole genome shotgun (WGS) entry which is preliminary data.</text>
</comment>
<gene>
    <name evidence="1" type="ORF">LF1_19630</name>
</gene>
<evidence type="ECO:0000313" key="1">
    <source>
        <dbReference type="EMBL" id="KAA1259431.1"/>
    </source>
</evidence>
<proteinExistence type="predicted"/>
<evidence type="ECO:0000313" key="2">
    <source>
        <dbReference type="Proteomes" id="UP000322699"/>
    </source>
</evidence>
<dbReference type="Proteomes" id="UP000322699">
    <property type="component" value="Unassembled WGS sequence"/>
</dbReference>
<reference evidence="1 2" key="1">
    <citation type="submission" date="2019-08" db="EMBL/GenBank/DDBJ databases">
        <title>Deep-cultivation of Planctomycetes and their phenomic and genomic characterization uncovers novel biology.</title>
        <authorList>
            <person name="Wiegand S."/>
            <person name="Jogler M."/>
            <person name="Boedeker C."/>
            <person name="Pinto D."/>
            <person name="Vollmers J."/>
            <person name="Rivas-Marin E."/>
            <person name="Kohn T."/>
            <person name="Peeters S.H."/>
            <person name="Heuer A."/>
            <person name="Rast P."/>
            <person name="Oberbeckmann S."/>
            <person name="Bunk B."/>
            <person name="Jeske O."/>
            <person name="Meyerdierks A."/>
            <person name="Storesund J.E."/>
            <person name="Kallscheuer N."/>
            <person name="Luecker S."/>
            <person name="Lage O.M."/>
            <person name="Pohl T."/>
            <person name="Merkel B.J."/>
            <person name="Hornburger P."/>
            <person name="Mueller R.-W."/>
            <person name="Bruemmer F."/>
            <person name="Labrenz M."/>
            <person name="Spormann A.M."/>
            <person name="Op Den Camp H."/>
            <person name="Overmann J."/>
            <person name="Amann R."/>
            <person name="Jetten M.S.M."/>
            <person name="Mascher T."/>
            <person name="Medema M.H."/>
            <person name="Devos D.P."/>
            <person name="Kaster A.-K."/>
            <person name="Ovreas L."/>
            <person name="Rohde M."/>
            <person name="Galperin M.Y."/>
            <person name="Jogler C."/>
        </authorList>
    </citation>
    <scope>NUCLEOTIDE SEQUENCE [LARGE SCALE GENOMIC DNA]</scope>
    <source>
        <strain evidence="1 2">LF1</strain>
    </source>
</reference>
<dbReference type="AlphaFoldDB" id="A0A5B1CGU2"/>
<dbReference type="EMBL" id="VRLW01000001">
    <property type="protein sequence ID" value="KAA1259431.1"/>
    <property type="molecule type" value="Genomic_DNA"/>
</dbReference>
<keyword evidence="2" id="KW-1185">Reference proteome</keyword>
<accession>A0A5B1CGU2</accession>
<sequence length="355" mass="39968">MRVRHGLSLPLVAGDDDDPIANDVEQQFEAGLLDACREAGIMLIQDGKIGEGWMYLRPLADNELANQLLSKVEITDDNYDEMIHILLHEGVDVRRGYRAVLDHQGTCNSITLFDQAIVGRSKQDRQAAAGELLDHFYSELTSMVRDDVSQRDKDHPELQNQDGSWPKLDDQTLGDLVAARKWLLQDGVYHLDTTHLSAVVRNAAVLDDEQAWQKARELVAYGRRLHHEFQYPGDEPFVDFYPAYAAYYDVLLGTHVDAGLNQFKRKAETVDSDQHGTSAIETYVDLLHRIGRHSDAISEAIRLVPDDVPSQQIVPLLLDYASHCQDTDAYQPIADYCKKQNDVLGFTAVMHAMKA</sequence>
<name>A0A5B1CGU2_9BACT</name>